<proteinExistence type="predicted"/>
<dbReference type="AlphaFoldDB" id="A0A8T1VQV4"/>
<sequence length="119" mass="13293">MHPDVPVRFAEERQQLRVPKRVAPARASDTIPPLAYRVIVRDLGAVGALRVAGFQTSKLEPNAFFGDCRYYGHEGQRVFETGFALSKNRAKPSTVYRATKGLLLYRLHRAYSVPGCCSV</sequence>
<reference evidence="1" key="1">
    <citation type="submission" date="2021-02" db="EMBL/GenBank/DDBJ databases">
        <authorList>
            <person name="Palmer J.M."/>
        </authorList>
    </citation>
    <scope>NUCLEOTIDE SEQUENCE</scope>
    <source>
        <strain evidence="1">SCRP734</strain>
    </source>
</reference>
<protein>
    <submittedName>
        <fullName evidence="1">Uncharacterized protein</fullName>
    </submittedName>
</protein>
<evidence type="ECO:0000313" key="2">
    <source>
        <dbReference type="Proteomes" id="UP000694044"/>
    </source>
</evidence>
<organism evidence="1 2">
    <name type="scientific">Phytophthora pseudosyringae</name>
    <dbReference type="NCBI Taxonomy" id="221518"/>
    <lineage>
        <taxon>Eukaryota</taxon>
        <taxon>Sar</taxon>
        <taxon>Stramenopiles</taxon>
        <taxon>Oomycota</taxon>
        <taxon>Peronosporomycetes</taxon>
        <taxon>Peronosporales</taxon>
        <taxon>Peronosporaceae</taxon>
        <taxon>Phytophthora</taxon>
    </lineage>
</organism>
<evidence type="ECO:0000313" key="1">
    <source>
        <dbReference type="EMBL" id="KAG7383627.1"/>
    </source>
</evidence>
<accession>A0A8T1VQV4</accession>
<gene>
    <name evidence="1" type="ORF">PHYPSEUDO_003502</name>
</gene>
<keyword evidence="2" id="KW-1185">Reference proteome</keyword>
<name>A0A8T1VQV4_9STRA</name>
<dbReference type="EMBL" id="JAGDFM010000171">
    <property type="protein sequence ID" value="KAG7383627.1"/>
    <property type="molecule type" value="Genomic_DNA"/>
</dbReference>
<dbReference type="Proteomes" id="UP000694044">
    <property type="component" value="Unassembled WGS sequence"/>
</dbReference>
<comment type="caution">
    <text evidence="1">The sequence shown here is derived from an EMBL/GenBank/DDBJ whole genome shotgun (WGS) entry which is preliminary data.</text>
</comment>